<dbReference type="Proteomes" id="UP000585836">
    <property type="component" value="Unassembled WGS sequence"/>
</dbReference>
<name>A0A7W9Q347_9ACTN</name>
<protein>
    <recommendedName>
        <fullName evidence="3">Histone deacetylase</fullName>
    </recommendedName>
</protein>
<dbReference type="EMBL" id="JACHJK010000030">
    <property type="protein sequence ID" value="MBB5932675.1"/>
    <property type="molecule type" value="Genomic_DNA"/>
</dbReference>
<evidence type="ECO:0000313" key="1">
    <source>
        <dbReference type="EMBL" id="MBB5932675.1"/>
    </source>
</evidence>
<dbReference type="Gene3D" id="3.10.490.10">
    <property type="entry name" value="Gamma-glutamyl cyclotransferase-like"/>
    <property type="match status" value="1"/>
</dbReference>
<organism evidence="1 2">
    <name type="scientific">Streptomyces echinatus</name>
    <dbReference type="NCBI Taxonomy" id="67293"/>
    <lineage>
        <taxon>Bacteria</taxon>
        <taxon>Bacillati</taxon>
        <taxon>Actinomycetota</taxon>
        <taxon>Actinomycetes</taxon>
        <taxon>Kitasatosporales</taxon>
        <taxon>Streptomycetaceae</taxon>
        <taxon>Streptomyces</taxon>
    </lineage>
</organism>
<proteinExistence type="predicted"/>
<sequence length="221" mass="23751">MVKALPSIDPSLPLDRHPERVWYTSYGSNTHLDRLAAYIKGGRPPGAAREYPGCRDPAMPARSIPVELTGAMYFATRSPVWGGGRAFYDPGASGRVLARAHVVTSGQFADIAAQEMYRAPDVDLDLEEVFTRRRAVLGEGRYETLVCAGQLEGMPVLTFTAPWGMNDVPWVPPSAAYVRFLAAGLLSAGAWDVTAVASYIAACPGATGHWSARDVSALLDP</sequence>
<dbReference type="AlphaFoldDB" id="A0A7W9Q347"/>
<evidence type="ECO:0008006" key="3">
    <source>
        <dbReference type="Google" id="ProtNLM"/>
    </source>
</evidence>
<dbReference type="RefSeq" id="WP_221510072.1">
    <property type="nucleotide sequence ID" value="NZ_BAAAWF010000025.1"/>
</dbReference>
<gene>
    <name evidence="1" type="ORF">FHS34_008185</name>
</gene>
<comment type="caution">
    <text evidence="1">The sequence shown here is derived from an EMBL/GenBank/DDBJ whole genome shotgun (WGS) entry which is preliminary data.</text>
</comment>
<reference evidence="1 2" key="1">
    <citation type="submission" date="2020-08" db="EMBL/GenBank/DDBJ databases">
        <title>Genomic Encyclopedia of Type Strains, Phase III (KMG-III): the genomes of soil and plant-associated and newly described type strains.</title>
        <authorList>
            <person name="Whitman W."/>
        </authorList>
    </citation>
    <scope>NUCLEOTIDE SEQUENCE [LARGE SCALE GENOMIC DNA]</scope>
    <source>
        <strain evidence="1 2">CECT 3313</strain>
    </source>
</reference>
<accession>A0A7W9Q347</accession>
<keyword evidence="2" id="KW-1185">Reference proteome</keyword>
<evidence type="ECO:0000313" key="2">
    <source>
        <dbReference type="Proteomes" id="UP000585836"/>
    </source>
</evidence>